<proteinExistence type="predicted"/>
<dbReference type="Gene3D" id="1.20.1280.50">
    <property type="match status" value="1"/>
</dbReference>
<dbReference type="SUPFAM" id="SSF81383">
    <property type="entry name" value="F-box domain"/>
    <property type="match status" value="1"/>
</dbReference>
<dbReference type="CDD" id="cd09917">
    <property type="entry name" value="F-box_SF"/>
    <property type="match status" value="1"/>
</dbReference>
<dbReference type="EMBL" id="JANBVO010000009">
    <property type="protein sequence ID" value="KAJ9149766.1"/>
    <property type="molecule type" value="Genomic_DNA"/>
</dbReference>
<dbReference type="Pfam" id="PF00646">
    <property type="entry name" value="F-box"/>
    <property type="match status" value="1"/>
</dbReference>
<accession>A0AA38RK41</accession>
<keyword evidence="3" id="KW-1185">Reference proteome</keyword>
<dbReference type="Proteomes" id="UP001174694">
    <property type="component" value="Unassembled WGS sequence"/>
</dbReference>
<organism evidence="2 3">
    <name type="scientific">Pleurostoma richardsiae</name>
    <dbReference type="NCBI Taxonomy" id="41990"/>
    <lineage>
        <taxon>Eukaryota</taxon>
        <taxon>Fungi</taxon>
        <taxon>Dikarya</taxon>
        <taxon>Ascomycota</taxon>
        <taxon>Pezizomycotina</taxon>
        <taxon>Sordariomycetes</taxon>
        <taxon>Sordariomycetidae</taxon>
        <taxon>Calosphaeriales</taxon>
        <taxon>Pleurostomataceae</taxon>
        <taxon>Pleurostoma</taxon>
    </lineage>
</organism>
<gene>
    <name evidence="2" type="ORF">NKR23_g4062</name>
</gene>
<dbReference type="AlphaFoldDB" id="A0AA38RK41"/>
<sequence>MDEAPSTDEHLLAGALEGLTDYRLRRENLLNLVDSLTLQDVRDLMAKLSLVDFRTDILARLPTEVQLLVAENLNSSDIFTLLSVSRQWRDIWTSMDMIRHLSTRFFPESFRNALAGRDPTSTDDIAFKREFFMDAIRKRQRRAKGLVRSVLCHRWALETEDYFALNPLVHPDQDRALSETFVSHIHCPIYAHSVAYRDGKLAWQLGGRALPPDTSVIIVDDLHTKTRTLFRPENVLLHGHCARLQALGDQLVVAADGRTMYVWQLSSARLEVVTLPSQLSGCVTEGSSVGILTGGSDNAAVFLWTFSGLLTEIDLSVPRNIAAGYASKPPFPTEHRLCPRISWDMMFDPLQPESFFVVLTIDLSDTNTAAFLVTIHEMVPYYMGCRRIGSDGLRGVIAVYDKGGGDDPPKHFSRPQVSLIGFNPISRRFNIQEYRIPFARGFQLPLPGQLQPEPLHCWSNQLTIFFQNILGGSFFGTLNDARNLPPRQFSALDSDDCFNENALSDITGLSLEEDQTSDTSSGSSVSPWVPSYVWATEHPAASREAQGIAYQLDCSGKAFNYLKAGYESTTLVGDNDFLLQMHFCGYAVFAFDADMGNRRDAADAIQPVSDFPGHSGFAESHIRSVPS</sequence>
<name>A0AA38RK41_9PEZI</name>
<dbReference type="InterPro" id="IPR036047">
    <property type="entry name" value="F-box-like_dom_sf"/>
</dbReference>
<reference evidence="2" key="1">
    <citation type="submission" date="2022-07" db="EMBL/GenBank/DDBJ databases">
        <title>Fungi with potential for degradation of polypropylene.</title>
        <authorList>
            <person name="Gostincar C."/>
        </authorList>
    </citation>
    <scope>NUCLEOTIDE SEQUENCE</scope>
    <source>
        <strain evidence="2">EXF-13308</strain>
    </source>
</reference>
<evidence type="ECO:0000259" key="1">
    <source>
        <dbReference type="PROSITE" id="PS50181"/>
    </source>
</evidence>
<feature type="domain" description="F-box" evidence="1">
    <location>
        <begin position="55"/>
        <end position="101"/>
    </location>
</feature>
<dbReference type="SMART" id="SM00256">
    <property type="entry name" value="FBOX"/>
    <property type="match status" value="1"/>
</dbReference>
<evidence type="ECO:0000313" key="2">
    <source>
        <dbReference type="EMBL" id="KAJ9149766.1"/>
    </source>
</evidence>
<evidence type="ECO:0000313" key="3">
    <source>
        <dbReference type="Proteomes" id="UP001174694"/>
    </source>
</evidence>
<protein>
    <recommendedName>
        <fullName evidence="1">F-box domain-containing protein</fullName>
    </recommendedName>
</protein>
<dbReference type="InterPro" id="IPR001810">
    <property type="entry name" value="F-box_dom"/>
</dbReference>
<comment type="caution">
    <text evidence="2">The sequence shown here is derived from an EMBL/GenBank/DDBJ whole genome shotgun (WGS) entry which is preliminary data.</text>
</comment>
<dbReference type="PROSITE" id="PS50181">
    <property type="entry name" value="FBOX"/>
    <property type="match status" value="1"/>
</dbReference>